<dbReference type="AlphaFoldDB" id="A0A853PL86"/>
<dbReference type="InterPro" id="IPR025380">
    <property type="entry name" value="DUF4369"/>
</dbReference>
<evidence type="ECO:0000313" key="3">
    <source>
        <dbReference type="Proteomes" id="UP000093197"/>
    </source>
</evidence>
<reference evidence="2 3" key="1">
    <citation type="journal article" date="2016" name="PLoS ONE">
        <title>Genomic Diversity of Enterotoxigenic Strains of Bacteroides fragilis.</title>
        <authorList>
            <person name="Pierce J.V."/>
            <person name="Bernstein H.D."/>
        </authorList>
    </citation>
    <scope>NUCLEOTIDE SEQUENCE [LARGE SCALE GENOMIC DNA]</scope>
    <source>
        <strain evidence="2 3">20793-3</strain>
    </source>
</reference>
<gene>
    <name evidence="2" type="ORF">AC094_42310</name>
</gene>
<dbReference type="Proteomes" id="UP000093197">
    <property type="component" value="Unassembled WGS sequence"/>
</dbReference>
<dbReference type="Pfam" id="PF14289">
    <property type="entry name" value="DUF4369"/>
    <property type="match status" value="1"/>
</dbReference>
<name>A0A853PL86_BACFG</name>
<dbReference type="EMBL" id="LIDT01000044">
    <property type="protein sequence ID" value="OCR27459.1"/>
    <property type="molecule type" value="Genomic_DNA"/>
</dbReference>
<dbReference type="PROSITE" id="PS51257">
    <property type="entry name" value="PROKAR_LIPOPROTEIN"/>
    <property type="match status" value="1"/>
</dbReference>
<evidence type="ECO:0000259" key="1">
    <source>
        <dbReference type="Pfam" id="PF14289"/>
    </source>
</evidence>
<evidence type="ECO:0000313" key="2">
    <source>
        <dbReference type="EMBL" id="OCR27459.1"/>
    </source>
</evidence>
<sequence>MIKKMKRNLTGVLLMGLIMGACNHTPKEGTYHLRGVVTNEKLEGRTIYLRDAIEGVVRYDSTTVSEGRFVFNGKVTAPQVRELFIQETDSDRFPVTLPVVLEPGEINAKIGDIVLVEGTGLNEEMMQTLMALDEFRGRDFTGKEINEIKEAFGGFVLEQIVKHAGSPVGNYLYEAYQNKLSENQQAEARKTLGIG</sequence>
<feature type="domain" description="DUF4369" evidence="1">
    <location>
        <begin position="31"/>
        <end position="125"/>
    </location>
</feature>
<proteinExistence type="predicted"/>
<accession>A0A853PL86</accession>
<comment type="caution">
    <text evidence="2">The sequence shown here is derived from an EMBL/GenBank/DDBJ whole genome shotgun (WGS) entry which is preliminary data.</text>
</comment>
<organism evidence="2 3">
    <name type="scientific">Bacteroides fragilis</name>
    <dbReference type="NCBI Taxonomy" id="817"/>
    <lineage>
        <taxon>Bacteria</taxon>
        <taxon>Pseudomonadati</taxon>
        <taxon>Bacteroidota</taxon>
        <taxon>Bacteroidia</taxon>
        <taxon>Bacteroidales</taxon>
        <taxon>Bacteroidaceae</taxon>
        <taxon>Bacteroides</taxon>
    </lineage>
</organism>
<protein>
    <recommendedName>
        <fullName evidence="1">DUF4369 domain-containing protein</fullName>
    </recommendedName>
</protein>